<feature type="transmembrane region" description="Helical" evidence="7">
    <location>
        <begin position="83"/>
        <end position="105"/>
    </location>
</feature>
<evidence type="ECO:0000256" key="4">
    <source>
        <dbReference type="ARBA" id="ARBA00022692"/>
    </source>
</evidence>
<dbReference type="GO" id="GO:0005886">
    <property type="term" value="C:plasma membrane"/>
    <property type="evidence" value="ECO:0007669"/>
    <property type="project" value="UniProtKB-SubCell"/>
</dbReference>
<dbReference type="InterPro" id="IPR035906">
    <property type="entry name" value="MetI-like_sf"/>
</dbReference>
<name>A0A645AFJ8_9ZZZZ</name>
<evidence type="ECO:0000256" key="1">
    <source>
        <dbReference type="ARBA" id="ARBA00004651"/>
    </source>
</evidence>
<dbReference type="PANTHER" id="PTHR30151">
    <property type="entry name" value="ALKANE SULFONATE ABC TRANSPORTER-RELATED, MEMBRANE SUBUNIT"/>
    <property type="match status" value="1"/>
</dbReference>
<dbReference type="Pfam" id="PF00528">
    <property type="entry name" value="BPD_transp_1"/>
    <property type="match status" value="1"/>
</dbReference>
<evidence type="ECO:0000256" key="7">
    <source>
        <dbReference type="SAM" id="Phobius"/>
    </source>
</evidence>
<accession>A0A645AFJ8</accession>
<dbReference type="CDD" id="cd06261">
    <property type="entry name" value="TM_PBP2"/>
    <property type="match status" value="1"/>
</dbReference>
<dbReference type="AlphaFoldDB" id="A0A645AFJ8"/>
<feature type="transmembrane region" description="Helical" evidence="7">
    <location>
        <begin position="30"/>
        <end position="54"/>
    </location>
</feature>
<comment type="subcellular location">
    <subcellularLocation>
        <location evidence="1">Cell membrane</location>
        <topology evidence="1">Multi-pass membrane protein</topology>
    </subcellularLocation>
</comment>
<keyword evidence="5 7" id="KW-1133">Transmembrane helix</keyword>
<dbReference type="SUPFAM" id="SSF161098">
    <property type="entry name" value="MetI-like"/>
    <property type="match status" value="1"/>
</dbReference>
<keyword evidence="4 7" id="KW-0812">Transmembrane</keyword>
<comment type="caution">
    <text evidence="9">The sequence shown here is derived from an EMBL/GenBank/DDBJ whole genome shotgun (WGS) entry which is preliminary data.</text>
</comment>
<proteinExistence type="predicted"/>
<evidence type="ECO:0000256" key="5">
    <source>
        <dbReference type="ARBA" id="ARBA00022989"/>
    </source>
</evidence>
<keyword evidence="6 7" id="KW-0472">Membrane</keyword>
<evidence type="ECO:0000256" key="3">
    <source>
        <dbReference type="ARBA" id="ARBA00022475"/>
    </source>
</evidence>
<gene>
    <name evidence="9" type="primary">ssuC_30</name>
    <name evidence="9" type="ORF">SDC9_98735</name>
</gene>
<evidence type="ECO:0000256" key="6">
    <source>
        <dbReference type="ARBA" id="ARBA00023136"/>
    </source>
</evidence>
<protein>
    <submittedName>
        <fullName evidence="9">Putative aliphatic sulfonates transport permease protein SsuC</fullName>
    </submittedName>
</protein>
<keyword evidence="3" id="KW-1003">Cell membrane</keyword>
<keyword evidence="2" id="KW-0813">Transport</keyword>
<dbReference type="PROSITE" id="PS50928">
    <property type="entry name" value="ABC_TM1"/>
    <property type="match status" value="1"/>
</dbReference>
<reference evidence="9" key="1">
    <citation type="submission" date="2019-08" db="EMBL/GenBank/DDBJ databases">
        <authorList>
            <person name="Kucharzyk K."/>
            <person name="Murdoch R.W."/>
            <person name="Higgins S."/>
            <person name="Loffler F."/>
        </authorList>
    </citation>
    <scope>NUCLEOTIDE SEQUENCE</scope>
</reference>
<dbReference type="InterPro" id="IPR000515">
    <property type="entry name" value="MetI-like"/>
</dbReference>
<evidence type="ECO:0000256" key="2">
    <source>
        <dbReference type="ARBA" id="ARBA00022448"/>
    </source>
</evidence>
<feature type="domain" description="ABC transmembrane type-1" evidence="8">
    <location>
        <begin position="1"/>
        <end position="104"/>
    </location>
</feature>
<evidence type="ECO:0000313" key="9">
    <source>
        <dbReference type="EMBL" id="MPM51982.1"/>
    </source>
</evidence>
<evidence type="ECO:0000259" key="8">
    <source>
        <dbReference type="PROSITE" id="PS50928"/>
    </source>
</evidence>
<dbReference type="EMBL" id="VSSQ01013661">
    <property type="protein sequence ID" value="MPM51982.1"/>
    <property type="molecule type" value="Genomic_DNA"/>
</dbReference>
<sequence>MVISVKSAIQGVSPLLIRVARTLSYSNIRLFIKVIIPAGLPGIITGLRLAWAFAWRSLMAGELLGSGAGLGQVLITGRNLGDMSLVISVMLIVGVLGSIIDLLLFQRLETGVLEKWGHTNSG</sequence>
<dbReference type="Gene3D" id="1.10.3720.10">
    <property type="entry name" value="MetI-like"/>
    <property type="match status" value="1"/>
</dbReference>
<dbReference type="PANTHER" id="PTHR30151:SF40">
    <property type="entry name" value="TRANSPORT SYSTEM INTEGRAL MEMBRANE PROTEIN"/>
    <property type="match status" value="1"/>
</dbReference>
<dbReference type="GO" id="GO:0055085">
    <property type="term" value="P:transmembrane transport"/>
    <property type="evidence" value="ECO:0007669"/>
    <property type="project" value="InterPro"/>
</dbReference>
<organism evidence="9">
    <name type="scientific">bioreactor metagenome</name>
    <dbReference type="NCBI Taxonomy" id="1076179"/>
    <lineage>
        <taxon>unclassified sequences</taxon>
        <taxon>metagenomes</taxon>
        <taxon>ecological metagenomes</taxon>
    </lineage>
</organism>